<accession>D0LFX7</accession>
<feature type="compositionally biased region" description="Low complexity" evidence="12">
    <location>
        <begin position="14"/>
        <end position="25"/>
    </location>
</feature>
<dbReference type="KEGG" id="hoh:Hoch_2034"/>
<dbReference type="AlphaFoldDB" id="D0LFX7"/>
<dbReference type="PANTHER" id="PTHR31528:SF1">
    <property type="entry name" value="4-AMINO-5-HYDROXYMETHYL-2-METHYLPYRIMIDINE PHOSPHATE SYNTHASE THI11-RELATED"/>
    <property type="match status" value="1"/>
</dbReference>
<keyword evidence="7" id="KW-0663">Pyridoxal phosphate</keyword>
<evidence type="ECO:0000256" key="1">
    <source>
        <dbReference type="ARBA" id="ARBA00003469"/>
    </source>
</evidence>
<feature type="domain" description="SsuA/THI5-like" evidence="13">
    <location>
        <begin position="64"/>
        <end position="271"/>
    </location>
</feature>
<evidence type="ECO:0000256" key="4">
    <source>
        <dbReference type="ARBA" id="ARBA00011738"/>
    </source>
</evidence>
<evidence type="ECO:0000256" key="3">
    <source>
        <dbReference type="ARBA" id="ARBA00009406"/>
    </source>
</evidence>
<evidence type="ECO:0000256" key="2">
    <source>
        <dbReference type="ARBA" id="ARBA00004948"/>
    </source>
</evidence>
<evidence type="ECO:0000256" key="12">
    <source>
        <dbReference type="SAM" id="MobiDB-lite"/>
    </source>
</evidence>
<dbReference type="InterPro" id="IPR027939">
    <property type="entry name" value="NMT1/THI5"/>
</dbReference>
<dbReference type="eggNOG" id="COG0715">
    <property type="taxonomic scope" value="Bacteria"/>
</dbReference>
<evidence type="ECO:0000256" key="7">
    <source>
        <dbReference type="ARBA" id="ARBA00022898"/>
    </source>
</evidence>
<evidence type="ECO:0000256" key="8">
    <source>
        <dbReference type="ARBA" id="ARBA00022977"/>
    </source>
</evidence>
<gene>
    <name evidence="14" type="ordered locus">Hoch_2034</name>
</gene>
<dbReference type="Proteomes" id="UP000001880">
    <property type="component" value="Chromosome"/>
</dbReference>
<evidence type="ECO:0000313" key="14">
    <source>
        <dbReference type="EMBL" id="ACY14579.1"/>
    </source>
</evidence>
<dbReference type="EMBL" id="CP001804">
    <property type="protein sequence ID" value="ACY14579.1"/>
    <property type="molecule type" value="Genomic_DNA"/>
</dbReference>
<evidence type="ECO:0000259" key="13">
    <source>
        <dbReference type="Pfam" id="PF09084"/>
    </source>
</evidence>
<comment type="similarity">
    <text evidence="3">Belongs to the NMT1/THI5 family.</text>
</comment>
<keyword evidence="9" id="KW-0408">Iron</keyword>
<keyword evidence="5" id="KW-0808">Transferase</keyword>
<name>D0LFX7_HALO1</name>
<dbReference type="GO" id="GO:0046872">
    <property type="term" value="F:metal ion binding"/>
    <property type="evidence" value="ECO:0007669"/>
    <property type="project" value="UniProtKB-KW"/>
</dbReference>
<evidence type="ECO:0000256" key="6">
    <source>
        <dbReference type="ARBA" id="ARBA00022723"/>
    </source>
</evidence>
<reference evidence="14 15" key="1">
    <citation type="journal article" date="2010" name="Stand. Genomic Sci.">
        <title>Complete genome sequence of Haliangium ochraceum type strain (SMP-2).</title>
        <authorList>
            <consortium name="US DOE Joint Genome Institute (JGI-PGF)"/>
            <person name="Ivanova N."/>
            <person name="Daum C."/>
            <person name="Lang E."/>
            <person name="Abt B."/>
            <person name="Kopitz M."/>
            <person name="Saunders E."/>
            <person name="Lapidus A."/>
            <person name="Lucas S."/>
            <person name="Glavina Del Rio T."/>
            <person name="Nolan M."/>
            <person name="Tice H."/>
            <person name="Copeland A."/>
            <person name="Cheng J.F."/>
            <person name="Chen F."/>
            <person name="Bruce D."/>
            <person name="Goodwin L."/>
            <person name="Pitluck S."/>
            <person name="Mavromatis K."/>
            <person name="Pati A."/>
            <person name="Mikhailova N."/>
            <person name="Chen A."/>
            <person name="Palaniappan K."/>
            <person name="Land M."/>
            <person name="Hauser L."/>
            <person name="Chang Y.J."/>
            <person name="Jeffries C.D."/>
            <person name="Detter J.C."/>
            <person name="Brettin T."/>
            <person name="Rohde M."/>
            <person name="Goker M."/>
            <person name="Bristow J."/>
            <person name="Markowitz V."/>
            <person name="Eisen J.A."/>
            <person name="Hugenholtz P."/>
            <person name="Kyrpides N.C."/>
            <person name="Klenk H.P."/>
        </authorList>
    </citation>
    <scope>NUCLEOTIDE SEQUENCE [LARGE SCALE GENOMIC DNA]</scope>
    <source>
        <strain evidence="15">DSM 14365 / CIP 107738 / JCM 11303 / AJ 13395 / SMP-2</strain>
    </source>
</reference>
<evidence type="ECO:0000256" key="5">
    <source>
        <dbReference type="ARBA" id="ARBA00022679"/>
    </source>
</evidence>
<comment type="catalytic activity">
    <reaction evidence="11">
        <text>N(6)-(pyridoxal phosphate)-L-lysyl-[4-amino-5-hydroxymethyl-2-methylpyrimidine phosphate synthase] + L-histidyl-[4-amino-5-hydroxymethyl-2-methylpyrimidine phosphate synthase] + 2 Fe(3+) + 4 H2O = L-lysyl-[4-amino-5-hydroxymethyl-2-methylpyrimidine phosphate synthase] + (2S)-2-amino-5-hydroxy-4-oxopentanoyl-[4-amino-5-hydroxymethyl-2-methylpyrimidine phosphate synthase] + 4-amino-2-methyl-5-(phosphooxymethyl)pyrimidine + 3-oxopropanoate + 2 Fe(2+) + 2 H(+)</text>
        <dbReference type="Rhea" id="RHEA:65756"/>
        <dbReference type="Rhea" id="RHEA-COMP:16892"/>
        <dbReference type="Rhea" id="RHEA-COMP:16893"/>
        <dbReference type="Rhea" id="RHEA-COMP:16894"/>
        <dbReference type="Rhea" id="RHEA-COMP:16895"/>
        <dbReference type="ChEBI" id="CHEBI:15377"/>
        <dbReference type="ChEBI" id="CHEBI:15378"/>
        <dbReference type="ChEBI" id="CHEBI:29033"/>
        <dbReference type="ChEBI" id="CHEBI:29034"/>
        <dbReference type="ChEBI" id="CHEBI:29969"/>
        <dbReference type="ChEBI" id="CHEBI:29979"/>
        <dbReference type="ChEBI" id="CHEBI:33190"/>
        <dbReference type="ChEBI" id="CHEBI:58354"/>
        <dbReference type="ChEBI" id="CHEBI:143915"/>
        <dbReference type="ChEBI" id="CHEBI:157692"/>
    </reaction>
    <physiologicalReaction direction="left-to-right" evidence="11">
        <dbReference type="Rhea" id="RHEA:65757"/>
    </physiologicalReaction>
</comment>
<dbReference type="InterPro" id="IPR015168">
    <property type="entry name" value="SsuA/THI5"/>
</dbReference>
<dbReference type="GO" id="GO:0009228">
    <property type="term" value="P:thiamine biosynthetic process"/>
    <property type="evidence" value="ECO:0007669"/>
    <property type="project" value="UniProtKB-KW"/>
</dbReference>
<protein>
    <recommendedName>
        <fullName evidence="10">Thiamine pyrimidine synthase</fullName>
    </recommendedName>
</protein>
<sequence>MLLLALATALAAPGCKSSESGGSAESADKGSEAGEGAAGAAKSAAKTEAKTEAVTLQLNWVPEPEFGGFYAAKHSGGYERAGLDVDIVAGGAGVPTWNMVAAGKVPFAIASGAEILRARLQDAPVVALYAVYQTNPQALMVHADSPVESLEEVFLSGAIERVIMVAGLPYVEHLKQKYGFDKVEIAQYGGNLSLFLPDKKAAQQCFIFSEPVTAREQGVEVKAFSVAESGFNPYLAVLITSEAHMKEHPEQVQAFVEATRAGWQMYLEDPKPTNEYMKQQGASMSMEAMNFAAELQTPYIVSDETSEHYLGYMSAERWSELAQQLLALEEIESIPDVTTLFHNAAAR</sequence>
<dbReference type="Gene3D" id="3.40.190.10">
    <property type="entry name" value="Periplasmic binding protein-like II"/>
    <property type="match status" value="2"/>
</dbReference>
<comment type="pathway">
    <text evidence="2">Cofactor biosynthesis; thiamine diphosphate biosynthesis.</text>
</comment>
<comment type="subunit">
    <text evidence="4">Homodimer.</text>
</comment>
<evidence type="ECO:0000256" key="10">
    <source>
        <dbReference type="ARBA" id="ARBA00033171"/>
    </source>
</evidence>
<dbReference type="GO" id="GO:0016740">
    <property type="term" value="F:transferase activity"/>
    <property type="evidence" value="ECO:0007669"/>
    <property type="project" value="UniProtKB-KW"/>
</dbReference>
<keyword evidence="6" id="KW-0479">Metal-binding</keyword>
<evidence type="ECO:0000313" key="15">
    <source>
        <dbReference type="Proteomes" id="UP000001880"/>
    </source>
</evidence>
<feature type="region of interest" description="Disordered" evidence="12">
    <location>
        <begin position="14"/>
        <end position="44"/>
    </location>
</feature>
<evidence type="ECO:0000256" key="11">
    <source>
        <dbReference type="ARBA" id="ARBA00048179"/>
    </source>
</evidence>
<feature type="compositionally biased region" description="Low complexity" evidence="12">
    <location>
        <begin position="34"/>
        <end position="44"/>
    </location>
</feature>
<evidence type="ECO:0000256" key="9">
    <source>
        <dbReference type="ARBA" id="ARBA00023004"/>
    </source>
</evidence>
<comment type="function">
    <text evidence="1">Responsible for the formation of the pyrimidine heterocycle in the thiamine biosynthesis pathway. Catalyzes the formation of hydroxymethylpyrimidine phosphate (HMP-P) from histidine and pyridoxal phosphate (PLP). The protein uses PLP and the active site histidine to form HMP-P, generating an inactive enzyme. The enzyme can only undergo a single turnover, which suggests it is a suicide enzyme.</text>
</comment>
<keyword evidence="8" id="KW-0784">Thiamine biosynthesis</keyword>
<organism evidence="14 15">
    <name type="scientific">Haliangium ochraceum (strain DSM 14365 / JCM 11303 / SMP-2)</name>
    <dbReference type="NCBI Taxonomy" id="502025"/>
    <lineage>
        <taxon>Bacteria</taxon>
        <taxon>Pseudomonadati</taxon>
        <taxon>Myxococcota</taxon>
        <taxon>Polyangia</taxon>
        <taxon>Haliangiales</taxon>
        <taxon>Kofleriaceae</taxon>
        <taxon>Haliangium</taxon>
    </lineage>
</organism>
<dbReference type="RefSeq" id="WP_012827187.1">
    <property type="nucleotide sequence ID" value="NC_013440.1"/>
</dbReference>
<dbReference type="STRING" id="502025.Hoch_2034"/>
<keyword evidence="15" id="KW-1185">Reference proteome</keyword>
<dbReference type="PANTHER" id="PTHR31528">
    <property type="entry name" value="4-AMINO-5-HYDROXYMETHYL-2-METHYLPYRIMIDINE PHOSPHATE SYNTHASE THI11-RELATED"/>
    <property type="match status" value="1"/>
</dbReference>
<dbReference type="HOGENOM" id="CLU_028871_1_4_7"/>
<dbReference type="SUPFAM" id="SSF53850">
    <property type="entry name" value="Periplasmic binding protein-like II"/>
    <property type="match status" value="1"/>
</dbReference>
<proteinExistence type="inferred from homology"/>
<dbReference type="Pfam" id="PF09084">
    <property type="entry name" value="NMT1"/>
    <property type="match status" value="1"/>
</dbReference>